<proteinExistence type="predicted"/>
<feature type="transmembrane region" description="Helical" evidence="2">
    <location>
        <begin position="136"/>
        <end position="156"/>
    </location>
</feature>
<dbReference type="OrthoDB" id="2555434at2759"/>
<keyword evidence="2" id="KW-0472">Membrane</keyword>
<dbReference type="PANTHER" id="PTHR38646">
    <property type="entry name" value="YALI0F00814P"/>
    <property type="match status" value="1"/>
</dbReference>
<sequence>MVGPLSKLASHGAQSHHTPRTYRGHRRASWVLEDPDALIELRARSRTFDGAYTRTALGNLYYSLIVLKVFSSEFARIGLIYVIMSCLLLLIAQFRRRRSDHDFSDKYRTEDPIALPGVKASERLWGTRPFRTSGDIIILLGVVCAALYIAIFVMIMRL</sequence>
<keyword evidence="2" id="KW-1133">Transmembrane helix</keyword>
<dbReference type="EMBL" id="PUHQ01000033">
    <property type="protein sequence ID" value="KAG0661674.1"/>
    <property type="molecule type" value="Genomic_DNA"/>
</dbReference>
<accession>A0A9P7B5X5</accession>
<name>A0A9P7B5X5_RHOMI</name>
<feature type="transmembrane region" description="Helical" evidence="2">
    <location>
        <begin position="74"/>
        <end position="92"/>
    </location>
</feature>
<evidence type="ECO:0000256" key="1">
    <source>
        <dbReference type="SAM" id="MobiDB-lite"/>
    </source>
</evidence>
<reference evidence="3 4" key="1">
    <citation type="submission" date="2020-11" db="EMBL/GenBank/DDBJ databases">
        <title>Kefir isolates.</title>
        <authorList>
            <person name="Marcisauskas S."/>
            <person name="Kim Y."/>
            <person name="Blasche S."/>
        </authorList>
    </citation>
    <scope>NUCLEOTIDE SEQUENCE [LARGE SCALE GENOMIC DNA]</scope>
    <source>
        <strain evidence="3 4">KR</strain>
    </source>
</reference>
<comment type="caution">
    <text evidence="3">The sequence shown here is derived from an EMBL/GenBank/DDBJ whole genome shotgun (WGS) entry which is preliminary data.</text>
</comment>
<evidence type="ECO:0000256" key="2">
    <source>
        <dbReference type="SAM" id="Phobius"/>
    </source>
</evidence>
<evidence type="ECO:0000313" key="4">
    <source>
        <dbReference type="Proteomes" id="UP000777482"/>
    </source>
</evidence>
<feature type="region of interest" description="Disordered" evidence="1">
    <location>
        <begin position="1"/>
        <end position="22"/>
    </location>
</feature>
<dbReference type="PANTHER" id="PTHR38646:SF1">
    <property type="entry name" value="DUF202 DOMAIN-CONTAINING PROTEIN"/>
    <property type="match status" value="1"/>
</dbReference>
<evidence type="ECO:0008006" key="5">
    <source>
        <dbReference type="Google" id="ProtNLM"/>
    </source>
</evidence>
<protein>
    <recommendedName>
        <fullName evidence="5">DUF202 domain-containing protein</fullName>
    </recommendedName>
</protein>
<keyword evidence="2" id="KW-0812">Transmembrane</keyword>
<keyword evidence="4" id="KW-1185">Reference proteome</keyword>
<dbReference type="Proteomes" id="UP000777482">
    <property type="component" value="Unassembled WGS sequence"/>
</dbReference>
<gene>
    <name evidence="3" type="ORF">C6P46_003895</name>
</gene>
<dbReference type="AlphaFoldDB" id="A0A9P7B5X5"/>
<evidence type="ECO:0000313" key="3">
    <source>
        <dbReference type="EMBL" id="KAG0661674.1"/>
    </source>
</evidence>
<organism evidence="3 4">
    <name type="scientific">Rhodotorula mucilaginosa</name>
    <name type="common">Yeast</name>
    <name type="synonym">Rhodotorula rubra</name>
    <dbReference type="NCBI Taxonomy" id="5537"/>
    <lineage>
        <taxon>Eukaryota</taxon>
        <taxon>Fungi</taxon>
        <taxon>Dikarya</taxon>
        <taxon>Basidiomycota</taxon>
        <taxon>Pucciniomycotina</taxon>
        <taxon>Microbotryomycetes</taxon>
        <taxon>Sporidiobolales</taxon>
        <taxon>Sporidiobolaceae</taxon>
        <taxon>Rhodotorula</taxon>
    </lineage>
</organism>